<dbReference type="Proteomes" id="UP000596660">
    <property type="component" value="Unplaced"/>
</dbReference>
<proteinExistence type="predicted"/>
<keyword evidence="22" id="KW-1185">Reference proteome</keyword>
<evidence type="ECO:0000313" key="22">
    <source>
        <dbReference type="Proteomes" id="UP000596660"/>
    </source>
</evidence>
<feature type="domain" description="Gnk2-homologous" evidence="20">
    <location>
        <begin position="756"/>
        <end position="861"/>
    </location>
</feature>
<dbReference type="EnsemblPlants" id="AUR62022024-RA">
    <property type="protein sequence ID" value="AUR62022024-RA:cds"/>
    <property type="gene ID" value="AUR62022024"/>
</dbReference>
<sequence>MEQSPKVFLTNTQNVTGNQTAFSDLIGNTMNSLLAQTSNSKSGKKYATKVAKFDSLRTLYAMEQCTPDLSAADCNQCLTIAIESLDFKRGARVMQPSCFVRYEIYPFYDGKATTITIVNNCSYTVWPGISTISSSVKVPTGFTLLNGESKTINIQSNWEGSIWGRTNCSLDHKGNFSCETGDCGTGKIECQTTSSPNLVTMAGFSISQIEDQYKYNISVEAGYNLPMMATPEGVIGLRCVVTGCVFNLDNSICPPSMSVVNKNLRMIGCRNPCYDAKQCCKTWPKCLSSDYVESSNLFGKSCPRASNNPSDLINTTFSCLSYKTSYKVTFCPSPNMASLFSTPFQTVQEPSSLSAPSPSGKNKTYVTKVVVAIVVPIVVLTLLIASCTSYARWKVMKSLSIDIQNVLEDFTTAESLVYEFSTLQAATNYFSDDQMLGGGGFGNVYKGTLPNGQDIAVKRLSRVSNQGMESFKNEAVLIAKLQHKNLVKLLGFCLTREEKLLVYEYVPNKSLNYFLFDPKKQGELDWPTRYNIITGIARGILYLHEDSRPRIVHRDLKAANILLEEDMNPKIADFGLARIFKVEQTEDDTNIVAGTYGYMAPEYAMNGQFSVKSDVYGFGVLVLEIVSGKKINSKFHPSGVGDLLTHSCSNTTMFANNSQFRANLDTLFRLLTSNATNPTGFHQAVSGSGNTTNEAVYGQFLCRGDQNVSSCQDCVTTATTTDLPKTYCPNRKDAIIWYDECMVRYSNKSFFGRLDTTPSWLYWSSHNISGNTTRFMDLLSNMLNNEIGVRAATGGSQKKFATSFVNYTSFETIYGLGQCTPDLSPSDCNTCLVGAAGGFRETQGGRVLQPSCVVRYEGTLPNGQQIAVKRLSMNSSQGIQEFKNEVLLVAKLQHRNLIRLLGFCFEGQEKLLVYEYVPNKSLDKYLHDSESHGILDWVTRYKIIGGIARGMLYLHHDSQLKIIHRDLKASNVLLDADMNAKVSDFGMARIFVVDQTQDNTSRVVGTYGYMSPEYAMQGQFSNKSDVYSFGVLLLEIISGKRNNTFYEPGEAMDLLSYAWKQWRDGMPLEFVDSTIRDSCSLDEVMRCIHLGLICVQESPDDRPSMATVVLTLDSYSVTLPVPEAPGFVIKSRVSKEIGSQQLSSKSAHWSSNDVSITELEPR</sequence>
<dbReference type="PANTHER" id="PTHR27002:SF1050">
    <property type="entry name" value="CYSTEINE-RICH RECEPTOR-LIKE PROTEIN KINASE 5"/>
    <property type="match status" value="1"/>
</dbReference>
<dbReference type="InterPro" id="IPR017441">
    <property type="entry name" value="Protein_kinase_ATP_BS"/>
</dbReference>
<keyword evidence="3" id="KW-0597">Phosphoprotein</keyword>
<dbReference type="PROSITE" id="PS50011">
    <property type="entry name" value="PROTEIN_KINASE_DOM"/>
    <property type="match status" value="2"/>
</dbReference>
<dbReference type="PROSITE" id="PS51367">
    <property type="entry name" value="THAUMATIN_2"/>
    <property type="match status" value="1"/>
</dbReference>
<dbReference type="InterPro" id="IPR037176">
    <property type="entry name" value="Osmotin/thaumatin-like_sf"/>
</dbReference>
<dbReference type="InterPro" id="IPR001245">
    <property type="entry name" value="Ser-Thr/Tyr_kinase_cat_dom"/>
</dbReference>
<keyword evidence="4" id="KW-0808">Transferase</keyword>
<dbReference type="FunFam" id="1.10.510.10:FF:000129">
    <property type="entry name" value="cysteine-rich receptor-like protein kinase 10"/>
    <property type="match status" value="2"/>
</dbReference>
<dbReference type="InterPro" id="IPR038408">
    <property type="entry name" value="GNK2_sf"/>
</dbReference>
<dbReference type="PRINTS" id="PR00347">
    <property type="entry name" value="THAUMATIN"/>
</dbReference>
<evidence type="ECO:0000256" key="10">
    <source>
        <dbReference type="ARBA" id="ARBA00022840"/>
    </source>
</evidence>
<evidence type="ECO:0000256" key="1">
    <source>
        <dbReference type="ARBA" id="ARBA00004167"/>
    </source>
</evidence>
<dbReference type="Gene3D" id="1.10.510.10">
    <property type="entry name" value="Transferase(Phosphotransferase) domain 1"/>
    <property type="match status" value="2"/>
</dbReference>
<evidence type="ECO:0000256" key="11">
    <source>
        <dbReference type="ARBA" id="ARBA00022989"/>
    </source>
</evidence>
<dbReference type="PROSITE" id="PS51473">
    <property type="entry name" value="GNK2"/>
    <property type="match status" value="3"/>
</dbReference>
<feature type="binding site" evidence="17">
    <location>
        <position position="458"/>
    </location>
    <ligand>
        <name>ATP</name>
        <dbReference type="ChEBI" id="CHEBI:30616"/>
    </ligand>
</feature>
<dbReference type="FunFam" id="3.30.430.20:FF:000002">
    <property type="entry name" value="Cysteine-rich receptor-like protein kinase 10"/>
    <property type="match status" value="1"/>
</dbReference>
<dbReference type="PANTHER" id="PTHR27002">
    <property type="entry name" value="RECEPTOR-LIKE SERINE/THREONINE-PROTEIN KINASE SD1-8"/>
    <property type="match status" value="1"/>
</dbReference>
<keyword evidence="2" id="KW-0723">Serine/threonine-protein kinase</keyword>
<reference evidence="21" key="1">
    <citation type="journal article" date="2017" name="Nature">
        <title>The genome of Chenopodium quinoa.</title>
        <authorList>
            <person name="Jarvis D.E."/>
            <person name="Ho Y.S."/>
            <person name="Lightfoot D.J."/>
            <person name="Schmoeckel S.M."/>
            <person name="Li B."/>
            <person name="Borm T.J.A."/>
            <person name="Ohyanagi H."/>
            <person name="Mineta K."/>
            <person name="Michell C.T."/>
            <person name="Saber N."/>
            <person name="Kharbatia N.M."/>
            <person name="Rupper R.R."/>
            <person name="Sharp A.R."/>
            <person name="Dally N."/>
            <person name="Boughton B.A."/>
            <person name="Woo Y.H."/>
            <person name="Gao G."/>
            <person name="Schijlen E.G.W.M."/>
            <person name="Guo X."/>
            <person name="Momin A.A."/>
            <person name="Negrao S."/>
            <person name="Al-Babili S."/>
            <person name="Gehring C."/>
            <person name="Roessner U."/>
            <person name="Jung C."/>
            <person name="Murphy K."/>
            <person name="Arold S.T."/>
            <person name="Gojobori T."/>
            <person name="van der Linden C.G."/>
            <person name="van Loo E.N."/>
            <person name="Jellen E.N."/>
            <person name="Maughan P.J."/>
            <person name="Tester M."/>
        </authorList>
    </citation>
    <scope>NUCLEOTIDE SEQUENCE [LARGE SCALE GENOMIC DNA]</scope>
    <source>
        <strain evidence="21">cv. PI 614886</strain>
    </source>
</reference>
<evidence type="ECO:0000313" key="21">
    <source>
        <dbReference type="EnsemblPlants" id="AUR62022024-RA:cds"/>
    </source>
</evidence>
<evidence type="ECO:0000259" key="19">
    <source>
        <dbReference type="PROSITE" id="PS50011"/>
    </source>
</evidence>
<dbReference type="GO" id="GO:0005524">
    <property type="term" value="F:ATP binding"/>
    <property type="evidence" value="ECO:0007669"/>
    <property type="project" value="UniProtKB-UniRule"/>
</dbReference>
<feature type="domain" description="Protein kinase" evidence="19">
    <location>
        <begin position="828"/>
        <end position="1116"/>
    </location>
</feature>
<dbReference type="SMART" id="SM00205">
    <property type="entry name" value="THN"/>
    <property type="match status" value="1"/>
</dbReference>
<evidence type="ECO:0000256" key="9">
    <source>
        <dbReference type="ARBA" id="ARBA00022777"/>
    </source>
</evidence>
<evidence type="ECO:0000256" key="8">
    <source>
        <dbReference type="ARBA" id="ARBA00022741"/>
    </source>
</evidence>
<dbReference type="Gene3D" id="3.30.430.20">
    <property type="entry name" value="Gnk2 domain, C-X8-C-X2-C motif"/>
    <property type="match status" value="2"/>
</dbReference>
<evidence type="ECO:0000259" key="20">
    <source>
        <dbReference type="PROSITE" id="PS51473"/>
    </source>
</evidence>
<dbReference type="InterPro" id="IPR002902">
    <property type="entry name" value="GNK2"/>
</dbReference>
<dbReference type="AlphaFoldDB" id="A0A803M242"/>
<keyword evidence="5 18" id="KW-0812">Transmembrane</keyword>
<dbReference type="InterPro" id="IPR017949">
    <property type="entry name" value="Thaumatin_CS"/>
</dbReference>
<protein>
    <submittedName>
        <fullName evidence="21">Uncharacterized protein</fullName>
    </submittedName>
</protein>
<evidence type="ECO:0000256" key="3">
    <source>
        <dbReference type="ARBA" id="ARBA00022553"/>
    </source>
</evidence>
<evidence type="ECO:0000256" key="17">
    <source>
        <dbReference type="PROSITE-ProRule" id="PRU10141"/>
    </source>
</evidence>
<keyword evidence="13" id="KW-0675">Receptor</keyword>
<organism evidence="21 22">
    <name type="scientific">Chenopodium quinoa</name>
    <name type="common">Quinoa</name>
    <dbReference type="NCBI Taxonomy" id="63459"/>
    <lineage>
        <taxon>Eukaryota</taxon>
        <taxon>Viridiplantae</taxon>
        <taxon>Streptophyta</taxon>
        <taxon>Embryophyta</taxon>
        <taxon>Tracheophyta</taxon>
        <taxon>Spermatophyta</taxon>
        <taxon>Magnoliopsida</taxon>
        <taxon>eudicotyledons</taxon>
        <taxon>Gunneridae</taxon>
        <taxon>Pentapetalae</taxon>
        <taxon>Caryophyllales</taxon>
        <taxon>Chenopodiaceae</taxon>
        <taxon>Chenopodioideae</taxon>
        <taxon>Atripliceae</taxon>
        <taxon>Chenopodium</taxon>
    </lineage>
</organism>
<evidence type="ECO:0000256" key="7">
    <source>
        <dbReference type="ARBA" id="ARBA00022737"/>
    </source>
</evidence>
<dbReference type="Gene3D" id="3.30.200.20">
    <property type="entry name" value="Phosphorylase Kinase, domain 1"/>
    <property type="match status" value="2"/>
</dbReference>
<dbReference type="CDD" id="cd23509">
    <property type="entry name" value="Gnk2-like"/>
    <property type="match status" value="3"/>
</dbReference>
<keyword evidence="9" id="KW-0418">Kinase</keyword>
<comment type="catalytic activity">
    <reaction evidence="15">
        <text>L-seryl-[protein] + ATP = O-phospho-L-seryl-[protein] + ADP + H(+)</text>
        <dbReference type="Rhea" id="RHEA:17989"/>
        <dbReference type="Rhea" id="RHEA-COMP:9863"/>
        <dbReference type="Rhea" id="RHEA-COMP:11604"/>
        <dbReference type="ChEBI" id="CHEBI:15378"/>
        <dbReference type="ChEBI" id="CHEBI:29999"/>
        <dbReference type="ChEBI" id="CHEBI:30616"/>
        <dbReference type="ChEBI" id="CHEBI:83421"/>
        <dbReference type="ChEBI" id="CHEBI:456216"/>
    </reaction>
</comment>
<reference evidence="21" key="2">
    <citation type="submission" date="2021-03" db="UniProtKB">
        <authorList>
            <consortium name="EnsemblPlants"/>
        </authorList>
    </citation>
    <scope>IDENTIFICATION</scope>
</reference>
<evidence type="ECO:0000256" key="13">
    <source>
        <dbReference type="ARBA" id="ARBA00023170"/>
    </source>
</evidence>
<dbReference type="InterPro" id="IPR001938">
    <property type="entry name" value="Thaumatin"/>
</dbReference>
<keyword evidence="8 17" id="KW-0547">Nucleotide-binding</keyword>
<evidence type="ECO:0000256" key="5">
    <source>
        <dbReference type="ARBA" id="ARBA00022692"/>
    </source>
</evidence>
<dbReference type="GO" id="GO:0006950">
    <property type="term" value="P:response to stress"/>
    <property type="evidence" value="ECO:0007669"/>
    <property type="project" value="UniProtKB-ARBA"/>
</dbReference>
<evidence type="ECO:0000256" key="6">
    <source>
        <dbReference type="ARBA" id="ARBA00022729"/>
    </source>
</evidence>
<dbReference type="Pfam" id="PF01657">
    <property type="entry name" value="Stress-antifung"/>
    <property type="match status" value="3"/>
</dbReference>
<dbReference type="GO" id="GO:0004674">
    <property type="term" value="F:protein serine/threonine kinase activity"/>
    <property type="evidence" value="ECO:0007669"/>
    <property type="project" value="UniProtKB-KW"/>
</dbReference>
<dbReference type="InterPro" id="IPR000719">
    <property type="entry name" value="Prot_kinase_dom"/>
</dbReference>
<dbReference type="Gramene" id="AUR62022024-RA">
    <property type="protein sequence ID" value="AUR62022024-RA:cds"/>
    <property type="gene ID" value="AUR62022024"/>
</dbReference>
<feature type="domain" description="Protein kinase" evidence="19">
    <location>
        <begin position="430"/>
        <end position="805"/>
    </location>
</feature>
<keyword evidence="14" id="KW-0325">Glycoprotein</keyword>
<evidence type="ECO:0000256" key="2">
    <source>
        <dbReference type="ARBA" id="ARBA00022527"/>
    </source>
</evidence>
<evidence type="ECO:0000256" key="4">
    <source>
        <dbReference type="ARBA" id="ARBA00022679"/>
    </source>
</evidence>
<dbReference type="GO" id="GO:0005886">
    <property type="term" value="C:plasma membrane"/>
    <property type="evidence" value="ECO:0007669"/>
    <property type="project" value="TreeGrafter"/>
</dbReference>
<dbReference type="Gene3D" id="2.60.110.10">
    <property type="entry name" value="Thaumatin"/>
    <property type="match status" value="1"/>
</dbReference>
<feature type="domain" description="Gnk2-homologous" evidence="20">
    <location>
        <begin position="642"/>
        <end position="750"/>
    </location>
</feature>
<dbReference type="Pfam" id="PF07714">
    <property type="entry name" value="PK_Tyr_Ser-Thr"/>
    <property type="match status" value="2"/>
</dbReference>
<comment type="catalytic activity">
    <reaction evidence="16">
        <text>L-threonyl-[protein] + ATP = O-phospho-L-threonyl-[protein] + ADP + H(+)</text>
        <dbReference type="Rhea" id="RHEA:46608"/>
        <dbReference type="Rhea" id="RHEA-COMP:11060"/>
        <dbReference type="Rhea" id="RHEA-COMP:11605"/>
        <dbReference type="ChEBI" id="CHEBI:15378"/>
        <dbReference type="ChEBI" id="CHEBI:30013"/>
        <dbReference type="ChEBI" id="CHEBI:30616"/>
        <dbReference type="ChEBI" id="CHEBI:61977"/>
        <dbReference type="ChEBI" id="CHEBI:456216"/>
    </reaction>
</comment>
<dbReference type="CDD" id="cd14066">
    <property type="entry name" value="STKc_IRAK"/>
    <property type="match status" value="1"/>
</dbReference>
<keyword evidence="10 17" id="KW-0067">ATP-binding</keyword>
<accession>A0A803M242</accession>
<keyword evidence="7" id="KW-0677">Repeat</keyword>
<evidence type="ECO:0000256" key="14">
    <source>
        <dbReference type="ARBA" id="ARBA00023180"/>
    </source>
</evidence>
<dbReference type="PROSITE" id="PS00316">
    <property type="entry name" value="THAUMATIN_1"/>
    <property type="match status" value="1"/>
</dbReference>
<keyword evidence="12 18" id="KW-0472">Membrane</keyword>
<dbReference type="FunFam" id="3.30.200.20:FF:000910">
    <property type="entry name" value="Cysteine-rich receptor-like protein kinase 11"/>
    <property type="match status" value="1"/>
</dbReference>
<dbReference type="FunFam" id="3.30.200.20:FF:000142">
    <property type="entry name" value="Cysteine-rich receptor-like protein kinase 10"/>
    <property type="match status" value="1"/>
</dbReference>
<dbReference type="OMA" id="WELRINH"/>
<dbReference type="InterPro" id="IPR008271">
    <property type="entry name" value="Ser/Thr_kinase_AS"/>
</dbReference>
<name>A0A803M242_CHEQI</name>
<evidence type="ECO:0000256" key="12">
    <source>
        <dbReference type="ARBA" id="ARBA00023136"/>
    </source>
</evidence>
<comment type="subcellular location">
    <subcellularLocation>
        <location evidence="1">Membrane</location>
        <topology evidence="1">Single-pass membrane protein</topology>
    </subcellularLocation>
</comment>
<evidence type="ECO:0000256" key="16">
    <source>
        <dbReference type="ARBA" id="ARBA00047951"/>
    </source>
</evidence>
<dbReference type="SUPFAM" id="SSF56112">
    <property type="entry name" value="Protein kinase-like (PK-like)"/>
    <property type="match status" value="2"/>
</dbReference>
<dbReference type="PROSITE" id="PS00108">
    <property type="entry name" value="PROTEIN_KINASE_ST"/>
    <property type="match status" value="2"/>
</dbReference>
<dbReference type="PROSITE" id="PS00107">
    <property type="entry name" value="PROTEIN_KINASE_ATP"/>
    <property type="match status" value="1"/>
</dbReference>
<keyword evidence="11 18" id="KW-1133">Transmembrane helix</keyword>
<evidence type="ECO:0000256" key="18">
    <source>
        <dbReference type="SAM" id="Phobius"/>
    </source>
</evidence>
<evidence type="ECO:0000256" key="15">
    <source>
        <dbReference type="ARBA" id="ARBA00047558"/>
    </source>
</evidence>
<feature type="transmembrane region" description="Helical" evidence="18">
    <location>
        <begin position="369"/>
        <end position="391"/>
    </location>
</feature>
<dbReference type="SMART" id="SM00220">
    <property type="entry name" value="S_TKc"/>
    <property type="match status" value="2"/>
</dbReference>
<keyword evidence="6" id="KW-0732">Signal</keyword>
<dbReference type="SUPFAM" id="SSF49870">
    <property type="entry name" value="Osmotin, thaumatin-like protein"/>
    <property type="match status" value="1"/>
</dbReference>
<feature type="domain" description="Gnk2-homologous" evidence="20">
    <location>
        <begin position="3"/>
        <end position="107"/>
    </location>
</feature>
<dbReference type="Pfam" id="PF00314">
    <property type="entry name" value="Thaumatin"/>
    <property type="match status" value="1"/>
</dbReference>
<dbReference type="InterPro" id="IPR011009">
    <property type="entry name" value="Kinase-like_dom_sf"/>
</dbReference>